<organism evidence="1 2">
    <name type="scientific">Sphingosinicella soli</name>
    <dbReference type="NCBI Taxonomy" id="333708"/>
    <lineage>
        <taxon>Bacteria</taxon>
        <taxon>Pseudomonadati</taxon>
        <taxon>Pseudomonadota</taxon>
        <taxon>Alphaproteobacteria</taxon>
        <taxon>Sphingomonadales</taxon>
        <taxon>Sphingosinicellaceae</taxon>
        <taxon>Sphingosinicella</taxon>
    </lineage>
</organism>
<reference evidence="1 2" key="1">
    <citation type="submission" date="2020-08" db="EMBL/GenBank/DDBJ databases">
        <title>Genomic Encyclopedia of Type Strains, Phase IV (KMG-IV): sequencing the most valuable type-strain genomes for metagenomic binning, comparative biology and taxonomic classification.</title>
        <authorList>
            <person name="Goeker M."/>
        </authorList>
    </citation>
    <scope>NUCLEOTIDE SEQUENCE [LARGE SCALE GENOMIC DNA]</scope>
    <source>
        <strain evidence="1 2">DSM 17328</strain>
    </source>
</reference>
<evidence type="ECO:0000313" key="1">
    <source>
        <dbReference type="EMBL" id="MBB4633105.1"/>
    </source>
</evidence>
<protein>
    <submittedName>
        <fullName evidence="1">Uncharacterized protein</fullName>
    </submittedName>
</protein>
<dbReference type="AlphaFoldDB" id="A0A7W7B4T1"/>
<gene>
    <name evidence="1" type="ORF">GGQ98_002734</name>
</gene>
<dbReference type="EMBL" id="JACHNZ010000034">
    <property type="protein sequence ID" value="MBB4633105.1"/>
    <property type="molecule type" value="Genomic_DNA"/>
</dbReference>
<sequence>MIINLPTSGALNTTAVKLYFRAWHGIVGMLHDFDQSYEGPVSNWVEPVDDLFAEERSDYLEGAQEDLHATLSIIQQSNELALKARIAAVSPYLLLLNNEIVFSAVGKDTEFASLRTLDAVDLPRAVNTLTDSPVSATYVQRYSELRVQRNQYTHLGDTSVVLDPIKMASAMVDQYLELWPDRPWMRDRVESTHGREGFFDGKHWSPRQEILFLLDYDFALIPAAGFKKLFSVKKAAVKFGCHQCQDDWAVRRSGPGLAEAPTAFYDGKKKAMHCLICDADFAAVAKLCSADECDGKFAADEEAEFGAGQTHHARAAQSQQPNG</sequence>
<dbReference type="Proteomes" id="UP000566324">
    <property type="component" value="Unassembled WGS sequence"/>
</dbReference>
<accession>A0A7W7B4T1</accession>
<proteinExistence type="predicted"/>
<keyword evidence="2" id="KW-1185">Reference proteome</keyword>
<dbReference type="RefSeq" id="WP_184070412.1">
    <property type="nucleotide sequence ID" value="NZ_JACHNZ010000034.1"/>
</dbReference>
<name>A0A7W7B4T1_9SPHN</name>
<evidence type="ECO:0000313" key="2">
    <source>
        <dbReference type="Proteomes" id="UP000566324"/>
    </source>
</evidence>
<comment type="caution">
    <text evidence="1">The sequence shown here is derived from an EMBL/GenBank/DDBJ whole genome shotgun (WGS) entry which is preliminary data.</text>
</comment>